<dbReference type="Proteomes" id="UP001239909">
    <property type="component" value="Unassembled WGS sequence"/>
</dbReference>
<protein>
    <submittedName>
        <fullName evidence="2">Uncharacterized protein</fullName>
    </submittedName>
</protein>
<comment type="caution">
    <text evidence="2">The sequence shown here is derived from an EMBL/GenBank/DDBJ whole genome shotgun (WGS) entry which is preliminary data.</text>
</comment>
<accession>A0ABQ6LLP9</accession>
<gene>
    <name evidence="2" type="ORF">LNKW23_04320</name>
</gene>
<evidence type="ECO:0000256" key="1">
    <source>
        <dbReference type="SAM" id="MobiDB-lite"/>
    </source>
</evidence>
<evidence type="ECO:0000313" key="2">
    <source>
        <dbReference type="EMBL" id="GMG81220.1"/>
    </source>
</evidence>
<reference evidence="2 3" key="1">
    <citation type="submission" date="2023-04" db="EMBL/GenBank/DDBJ databases">
        <title>Marinoamorphus aggregata gen. nov., sp. Nov., isolate from tissue of brittle star Ophioplocus japonicus.</title>
        <authorList>
            <person name="Kawano K."/>
            <person name="Sawayama S."/>
            <person name="Nakagawa S."/>
        </authorList>
    </citation>
    <scope>NUCLEOTIDE SEQUENCE [LARGE SCALE GENOMIC DNA]</scope>
    <source>
        <strain evidence="2 3">NKW23</strain>
    </source>
</reference>
<keyword evidence="3" id="KW-1185">Reference proteome</keyword>
<sequence>MLRQGANGALPKGVPGFGTTTPARGSALATCRATGDDGPAIDDLALGADSAGLPPPRAGLGAPGLAARSAQSLICQAACGEMVSGTH</sequence>
<name>A0ABQ6LLP9_9RHOB</name>
<organism evidence="2 3">
    <name type="scientific">Paralimibaculum aggregatum</name>
    <dbReference type="NCBI Taxonomy" id="3036245"/>
    <lineage>
        <taxon>Bacteria</taxon>
        <taxon>Pseudomonadati</taxon>
        <taxon>Pseudomonadota</taxon>
        <taxon>Alphaproteobacteria</taxon>
        <taxon>Rhodobacterales</taxon>
        <taxon>Paracoccaceae</taxon>
        <taxon>Paralimibaculum</taxon>
    </lineage>
</organism>
<proteinExistence type="predicted"/>
<evidence type="ECO:0000313" key="3">
    <source>
        <dbReference type="Proteomes" id="UP001239909"/>
    </source>
</evidence>
<dbReference type="EMBL" id="BSYI01000002">
    <property type="protein sequence ID" value="GMG81220.1"/>
    <property type="molecule type" value="Genomic_DNA"/>
</dbReference>
<feature type="region of interest" description="Disordered" evidence="1">
    <location>
        <begin position="1"/>
        <end position="25"/>
    </location>
</feature>